<dbReference type="RefSeq" id="WP_091846660.1">
    <property type="nucleotide sequence ID" value="NZ_FOCM01000011.1"/>
</dbReference>
<evidence type="ECO:0000256" key="1">
    <source>
        <dbReference type="ARBA" id="ARBA00023125"/>
    </source>
</evidence>
<organism evidence="4 5">
    <name type="scientific">Palleronia pelagia</name>
    <dbReference type="NCBI Taxonomy" id="387096"/>
    <lineage>
        <taxon>Bacteria</taxon>
        <taxon>Pseudomonadati</taxon>
        <taxon>Pseudomonadota</taxon>
        <taxon>Alphaproteobacteria</taxon>
        <taxon>Rhodobacterales</taxon>
        <taxon>Roseobacteraceae</taxon>
        <taxon>Palleronia</taxon>
    </lineage>
</organism>
<evidence type="ECO:0000313" key="5">
    <source>
        <dbReference type="Proteomes" id="UP000199372"/>
    </source>
</evidence>
<dbReference type="PANTHER" id="PTHR30328:SF54">
    <property type="entry name" value="HTH-TYPE TRANSCRIPTIONAL REPRESSOR SCO4008"/>
    <property type="match status" value="1"/>
</dbReference>
<evidence type="ECO:0000313" key="4">
    <source>
        <dbReference type="EMBL" id="SEO07025.1"/>
    </source>
</evidence>
<evidence type="ECO:0000256" key="2">
    <source>
        <dbReference type="PROSITE-ProRule" id="PRU00335"/>
    </source>
</evidence>
<dbReference type="Gene3D" id="1.10.357.10">
    <property type="entry name" value="Tetracycline Repressor, domain 2"/>
    <property type="match status" value="1"/>
</dbReference>
<reference evidence="5" key="1">
    <citation type="submission" date="2016-10" db="EMBL/GenBank/DDBJ databases">
        <authorList>
            <person name="Varghese N."/>
            <person name="Submissions S."/>
        </authorList>
    </citation>
    <scope>NUCLEOTIDE SEQUENCE [LARGE SCALE GENOMIC DNA]</scope>
    <source>
        <strain evidence="5">DSM 26893</strain>
    </source>
</reference>
<dbReference type="PROSITE" id="PS50977">
    <property type="entry name" value="HTH_TETR_2"/>
    <property type="match status" value="1"/>
</dbReference>
<dbReference type="InterPro" id="IPR001647">
    <property type="entry name" value="HTH_TetR"/>
</dbReference>
<dbReference type="EMBL" id="FOCM01000011">
    <property type="protein sequence ID" value="SEO07025.1"/>
    <property type="molecule type" value="Genomic_DNA"/>
</dbReference>
<dbReference type="Pfam" id="PF00440">
    <property type="entry name" value="TetR_N"/>
    <property type="match status" value="1"/>
</dbReference>
<dbReference type="PANTHER" id="PTHR30328">
    <property type="entry name" value="TRANSCRIPTIONAL REPRESSOR"/>
    <property type="match status" value="1"/>
</dbReference>
<dbReference type="OrthoDB" id="2356263at2"/>
<feature type="DNA-binding region" description="H-T-H motif" evidence="2">
    <location>
        <begin position="36"/>
        <end position="55"/>
    </location>
</feature>
<keyword evidence="5" id="KW-1185">Reference proteome</keyword>
<dbReference type="AlphaFoldDB" id="A0A1H8LPI0"/>
<dbReference type="GO" id="GO:0003677">
    <property type="term" value="F:DNA binding"/>
    <property type="evidence" value="ECO:0007669"/>
    <property type="project" value="UniProtKB-UniRule"/>
</dbReference>
<dbReference type="Pfam" id="PF17938">
    <property type="entry name" value="TetR_C_29"/>
    <property type="match status" value="1"/>
</dbReference>
<evidence type="ECO:0000259" key="3">
    <source>
        <dbReference type="PROSITE" id="PS50977"/>
    </source>
</evidence>
<dbReference type="InterPro" id="IPR036271">
    <property type="entry name" value="Tet_transcr_reg_TetR-rel_C_sf"/>
</dbReference>
<dbReference type="InterPro" id="IPR050109">
    <property type="entry name" value="HTH-type_TetR-like_transc_reg"/>
</dbReference>
<dbReference type="InterPro" id="IPR009057">
    <property type="entry name" value="Homeodomain-like_sf"/>
</dbReference>
<accession>A0A1H8LPI0</accession>
<feature type="domain" description="HTH tetR-type" evidence="3">
    <location>
        <begin position="13"/>
        <end position="73"/>
    </location>
</feature>
<dbReference type="InterPro" id="IPR041474">
    <property type="entry name" value="NicS_C"/>
</dbReference>
<dbReference type="SUPFAM" id="SSF48498">
    <property type="entry name" value="Tetracyclin repressor-like, C-terminal domain"/>
    <property type="match status" value="1"/>
</dbReference>
<sequence length="217" mass="24181">MPDRARRWKQDPAAVKADILAAARREFAANGFAGARVERIVEGTKTSKRMLFYYFGGKEGLYRAVLADAYEQIRAQEEALDLGGLEPAEALAKLVRFTFDHHRANPDFIRLVMIENIHHGRHLAEIPQIGDTNRAVIDQLERICAEGIASGLFRDDASAIALHWQISALSFFNVSNRVTFEISFGDALFTESAQIGMREQVVNSILGSVLNPVLPEE</sequence>
<protein>
    <submittedName>
        <fullName evidence="4">Transcriptional regulator, TetR family</fullName>
    </submittedName>
</protein>
<keyword evidence="1 2" id="KW-0238">DNA-binding</keyword>
<dbReference type="SUPFAM" id="SSF46689">
    <property type="entry name" value="Homeodomain-like"/>
    <property type="match status" value="1"/>
</dbReference>
<name>A0A1H8LPI0_9RHOB</name>
<dbReference type="Proteomes" id="UP000199372">
    <property type="component" value="Unassembled WGS sequence"/>
</dbReference>
<proteinExistence type="predicted"/>
<gene>
    <name evidence="4" type="ORF">SAMN04488011_11136</name>
</gene>